<comment type="caution">
    <text evidence="1">The sequence shown here is derived from an EMBL/GenBank/DDBJ whole genome shotgun (WGS) entry which is preliminary data.</text>
</comment>
<proteinExistence type="predicted"/>
<evidence type="ECO:0000313" key="1">
    <source>
        <dbReference type="EMBL" id="PNS13050.1"/>
    </source>
</evidence>
<reference evidence="2" key="1">
    <citation type="submission" date="2017-09" db="EMBL/GenBank/DDBJ databases">
        <authorList>
            <person name="Palmer M."/>
            <person name="Steenkamp E.T."/>
            <person name="Coetzee M.P."/>
            <person name="Avontuur J.R."/>
            <person name="Van Zyl E."/>
            <person name="Chan W.-Y."/>
            <person name="Blom J."/>
            <person name="Venter S.N."/>
        </authorList>
    </citation>
    <scope>NUCLEOTIDE SEQUENCE [LARGE SCALE GENOMIC DNA]</scope>
    <source>
        <strain evidence="2">QC88-366</strain>
    </source>
</reference>
<dbReference type="Proteomes" id="UP000236345">
    <property type="component" value="Unassembled WGS sequence"/>
</dbReference>
<organism evidence="1 2">
    <name type="scientific">Mixta theicola</name>
    <dbReference type="NCBI Taxonomy" id="1458355"/>
    <lineage>
        <taxon>Bacteria</taxon>
        <taxon>Pseudomonadati</taxon>
        <taxon>Pseudomonadota</taxon>
        <taxon>Gammaproteobacteria</taxon>
        <taxon>Enterobacterales</taxon>
        <taxon>Erwiniaceae</taxon>
        <taxon>Mixta</taxon>
    </lineage>
</organism>
<keyword evidence="2" id="KW-1185">Reference proteome</keyword>
<evidence type="ECO:0000313" key="2">
    <source>
        <dbReference type="Proteomes" id="UP000236345"/>
    </source>
</evidence>
<dbReference type="RefSeq" id="WP_103058518.1">
    <property type="nucleotide sequence ID" value="NZ_BSOF01000026.1"/>
</dbReference>
<name>A0A2K1QDF2_9GAMM</name>
<dbReference type="AlphaFoldDB" id="A0A2K1QDF2"/>
<protein>
    <submittedName>
        <fullName evidence="1">Uncharacterized protein</fullName>
    </submittedName>
</protein>
<gene>
    <name evidence="1" type="ORF">COO59_03815</name>
</gene>
<dbReference type="OrthoDB" id="6556048at2"/>
<accession>A0A2K1QDF2</accession>
<sequence>MWFTMAEVEKMTRKSAAQLKKAMVSGQLNGRITEQGELEIELSSILRAFAGEQVGASGIDEISQRIDKEWSVLWHRSDTC</sequence>
<dbReference type="EMBL" id="NWUO01000002">
    <property type="protein sequence ID" value="PNS13050.1"/>
    <property type="molecule type" value="Genomic_DNA"/>
</dbReference>